<accession>A0A081CWZ3</accession>
<reference evidence="3 4" key="1">
    <citation type="submission" date="2014-08" db="EMBL/GenBank/DDBJ databases">
        <title>Whole genome shotgun sequence of Rhizobium rubi NBRC 13261.</title>
        <authorList>
            <person name="Katano-Makiyama Y."/>
            <person name="Hosoyama A."/>
            <person name="Hashimoto M."/>
            <person name="Hosoyama Y."/>
            <person name="Noguchi M."/>
            <person name="Tsuchikane K."/>
            <person name="Uohara A."/>
            <person name="Ohji S."/>
            <person name="Ichikawa N."/>
            <person name="Kimura A."/>
            <person name="Yamazoe A."/>
            <person name="Fujita N."/>
        </authorList>
    </citation>
    <scope>NUCLEOTIDE SEQUENCE [LARGE SCALE GENOMIC DNA]</scope>
    <source>
        <strain evidence="3 4">NBRC 13261</strain>
    </source>
</reference>
<dbReference type="PANTHER" id="PTHR31126">
    <property type="entry name" value="TYROSINE-PROTEIN PHOSPHATASE"/>
    <property type="match status" value="1"/>
</dbReference>
<organism evidence="3 4">
    <name type="scientific">Agrobacterium rubi TR3 = NBRC 13261</name>
    <dbReference type="NCBI Taxonomy" id="1368415"/>
    <lineage>
        <taxon>Bacteria</taxon>
        <taxon>Pseudomonadati</taxon>
        <taxon>Pseudomonadota</taxon>
        <taxon>Alphaproteobacteria</taxon>
        <taxon>Hyphomicrobiales</taxon>
        <taxon>Rhizobiaceae</taxon>
        <taxon>Rhizobium/Agrobacterium group</taxon>
        <taxon>Agrobacterium</taxon>
    </lineage>
</organism>
<evidence type="ECO:0000313" key="3">
    <source>
        <dbReference type="EMBL" id="GAK71189.1"/>
    </source>
</evidence>
<protein>
    <recommendedName>
        <fullName evidence="2">Tyrosine specific protein phosphatases domain-containing protein</fullName>
    </recommendedName>
</protein>
<dbReference type="InterPro" id="IPR055214">
    <property type="entry name" value="PTP-NADK"/>
</dbReference>
<dbReference type="InterPro" id="IPR029021">
    <property type="entry name" value="Prot-tyrosine_phosphatase-like"/>
</dbReference>
<evidence type="ECO:0000256" key="1">
    <source>
        <dbReference type="ARBA" id="ARBA00009580"/>
    </source>
</evidence>
<dbReference type="CDD" id="cd14529">
    <property type="entry name" value="TpbA-like"/>
    <property type="match status" value="1"/>
</dbReference>
<dbReference type="eggNOG" id="COG2365">
    <property type="taxonomic scope" value="Bacteria"/>
</dbReference>
<dbReference type="InterPro" id="IPR000387">
    <property type="entry name" value="Tyr_Pase_dom"/>
</dbReference>
<dbReference type="InterPro" id="IPR016130">
    <property type="entry name" value="Tyr_Pase_AS"/>
</dbReference>
<evidence type="ECO:0000259" key="2">
    <source>
        <dbReference type="PROSITE" id="PS50056"/>
    </source>
</evidence>
<dbReference type="PANTHER" id="PTHR31126:SF72">
    <property type="entry name" value="DUAL SPECIFICITY PROTEIN PHOSPHATASE TPBA"/>
    <property type="match status" value="1"/>
</dbReference>
<dbReference type="Pfam" id="PF22741">
    <property type="entry name" value="PTP-NADK"/>
    <property type="match status" value="1"/>
</dbReference>
<comment type="similarity">
    <text evidence="1">Belongs to the protein-tyrosine phosphatase family.</text>
</comment>
<dbReference type="SUPFAM" id="SSF52799">
    <property type="entry name" value="(Phosphotyrosine protein) phosphatases II"/>
    <property type="match status" value="1"/>
</dbReference>
<dbReference type="GO" id="GO:0016791">
    <property type="term" value="F:phosphatase activity"/>
    <property type="evidence" value="ECO:0007669"/>
    <property type="project" value="TreeGrafter"/>
</dbReference>
<evidence type="ECO:0000313" key="4">
    <source>
        <dbReference type="Proteomes" id="UP000028701"/>
    </source>
</evidence>
<sequence>MIRHFWFRGLLPLVAASAAFMIYLGILQVSGNFHEVIAGQLYRSSQPSDEQLADYVKSSGIRTIINLRGENENSGWYRDETATAATLGVQHIDFPMSARKRLGAERVAQLVQIMRDAPKPILIHCKSGSDRTGLASAIYVYRVAGLDEETAEHQLSIWFGHLSIPYLSSAYAMDRSWNDIEHGTDAATNLSDAPAQVI</sequence>
<proteinExistence type="inferred from homology"/>
<feature type="domain" description="Tyrosine specific protein phosphatases" evidence="2">
    <location>
        <begin position="105"/>
        <end position="147"/>
    </location>
</feature>
<dbReference type="PROSITE" id="PS50056">
    <property type="entry name" value="TYR_PHOSPHATASE_2"/>
    <property type="match status" value="1"/>
</dbReference>
<dbReference type="EMBL" id="BBJU01000015">
    <property type="protein sequence ID" value="GAK71189.1"/>
    <property type="molecule type" value="Genomic_DNA"/>
</dbReference>
<name>A0A081CWZ3_9HYPH</name>
<gene>
    <name evidence="3" type="ORF">RRU01S_15_01140</name>
</gene>
<dbReference type="Proteomes" id="UP000028701">
    <property type="component" value="Unassembled WGS sequence"/>
</dbReference>
<dbReference type="PROSITE" id="PS00383">
    <property type="entry name" value="TYR_PHOSPHATASE_1"/>
    <property type="match status" value="1"/>
</dbReference>
<dbReference type="Gene3D" id="3.90.190.10">
    <property type="entry name" value="Protein tyrosine phosphatase superfamily"/>
    <property type="match status" value="1"/>
</dbReference>
<comment type="caution">
    <text evidence="3">The sequence shown here is derived from an EMBL/GenBank/DDBJ whole genome shotgun (WGS) entry which is preliminary data.</text>
</comment>
<dbReference type="AlphaFoldDB" id="A0A081CWZ3"/>